<dbReference type="SUPFAM" id="SSF54427">
    <property type="entry name" value="NTF2-like"/>
    <property type="match status" value="1"/>
</dbReference>
<evidence type="ECO:0000313" key="3">
    <source>
        <dbReference type="EMBL" id="UFW91905.1"/>
    </source>
</evidence>
<dbReference type="CDD" id="cd00531">
    <property type="entry name" value="NTF2_like"/>
    <property type="match status" value="1"/>
</dbReference>
<keyword evidence="1" id="KW-0732">Signal</keyword>
<dbReference type="InterPro" id="IPR011944">
    <property type="entry name" value="Steroid_delta5-4_isomerase"/>
</dbReference>
<geneLocation type="plasmid" evidence="3 4">
    <name>pCC829_1</name>
</geneLocation>
<dbReference type="Pfam" id="PF14534">
    <property type="entry name" value="DUF4440"/>
    <property type="match status" value="1"/>
</dbReference>
<feature type="chain" id="PRO_5045974812" evidence="1">
    <location>
        <begin position="22"/>
        <end position="168"/>
    </location>
</feature>
<dbReference type="Proteomes" id="UP001430990">
    <property type="component" value="Plasmid pCC829_1"/>
</dbReference>
<accession>A0ABY3R0V2</accession>
<organism evidence="3 4">
    <name type="scientific">Bradyrhizobium barranii</name>
    <dbReference type="NCBI Taxonomy" id="2992140"/>
    <lineage>
        <taxon>Bacteria</taxon>
        <taxon>Pseudomonadati</taxon>
        <taxon>Pseudomonadota</taxon>
        <taxon>Alphaproteobacteria</taxon>
        <taxon>Hyphomicrobiales</taxon>
        <taxon>Nitrobacteraceae</taxon>
        <taxon>Bradyrhizobium</taxon>
    </lineage>
</organism>
<dbReference type="InterPro" id="IPR027843">
    <property type="entry name" value="DUF4440"/>
</dbReference>
<dbReference type="EMBL" id="CP088101">
    <property type="protein sequence ID" value="UFW91905.1"/>
    <property type="molecule type" value="Genomic_DNA"/>
</dbReference>
<dbReference type="NCBIfam" id="TIGR02246">
    <property type="entry name" value="SgcJ/EcaC family oxidoreductase"/>
    <property type="match status" value="1"/>
</dbReference>
<dbReference type="InterPro" id="IPR032710">
    <property type="entry name" value="NTF2-like_dom_sf"/>
</dbReference>
<feature type="signal peptide" evidence="1">
    <location>
        <begin position="1"/>
        <end position="21"/>
    </location>
</feature>
<dbReference type="Gene3D" id="3.10.450.50">
    <property type="match status" value="1"/>
</dbReference>
<dbReference type="RefSeq" id="WP_231145757.1">
    <property type="nucleotide sequence ID" value="NZ_CP088101.1"/>
</dbReference>
<proteinExistence type="predicted"/>
<reference evidence="3" key="1">
    <citation type="submission" date="2021-11" db="EMBL/GenBank/DDBJ databases">
        <title>Australian commercial rhizobial inoculants.</title>
        <authorList>
            <person name="Kohlmeier M.G."/>
            <person name="O'Hara G.W."/>
            <person name="Colombi E."/>
            <person name="Ramsay J.P."/>
            <person name="Terpolilli J."/>
        </authorList>
    </citation>
    <scope>NUCLEOTIDE SEQUENCE</scope>
    <source>
        <strain evidence="3">CC829</strain>
        <plasmid evidence="3">pCC829_1</plasmid>
    </source>
</reference>
<keyword evidence="3" id="KW-0614">Plasmid</keyword>
<evidence type="ECO:0000313" key="4">
    <source>
        <dbReference type="Proteomes" id="UP001430990"/>
    </source>
</evidence>
<name>A0ABY3R0V2_9BRAD</name>
<protein>
    <submittedName>
        <fullName evidence="3">SgcJ/EcaC family oxidoreductase</fullName>
    </submittedName>
</protein>
<sequence length="168" mass="17890">MKQINALAALVALGVVTFGTASMSGAQQTGGNEDELEIRKVIVEMTEGFNNHDGKAAARMYAPDARFVSVRGDMMNGHAGIEKGLSAILSGRAKNATQRTMDVTVRFIRPDVALANVTNELSGLVAPDGHALPSHQELSLRVFVKEAGVWQIAAFHNTLVAPFAPPPR</sequence>
<feature type="domain" description="DUF4440" evidence="2">
    <location>
        <begin position="38"/>
        <end position="152"/>
    </location>
</feature>
<evidence type="ECO:0000259" key="2">
    <source>
        <dbReference type="Pfam" id="PF14534"/>
    </source>
</evidence>
<evidence type="ECO:0000256" key="1">
    <source>
        <dbReference type="SAM" id="SignalP"/>
    </source>
</evidence>
<gene>
    <name evidence="3" type="ORF">BjapCC829_46715</name>
</gene>
<keyword evidence="4" id="KW-1185">Reference proteome</keyword>